<evidence type="ECO:0000313" key="2">
    <source>
        <dbReference type="Proteomes" id="UP000030300"/>
    </source>
</evidence>
<protein>
    <submittedName>
        <fullName evidence="1">Uncharacterized protein</fullName>
    </submittedName>
</protein>
<sequence length="166" mass="18057">MEIQHLVDGLTPLLREPAAEEDFAYGLAAFPAAGADVMVNVDPELEDRDDVEVPALVDRVAAFLALSPEQWDQVVTRTVTEIEEAAGEVAVPVALRDDLDLTSVVVFLDAVLLSFVAPLQLPDGVVRVQLDADLAFEDIEVQIEDGVETVTFDTMDDLLDHLSQDD</sequence>
<name>A0A0A1DSJ4_NOCSI</name>
<organism evidence="1 2">
    <name type="scientific">Nocardioides simplex</name>
    <name type="common">Arthrobacter simplex</name>
    <dbReference type="NCBI Taxonomy" id="2045"/>
    <lineage>
        <taxon>Bacteria</taxon>
        <taxon>Bacillati</taxon>
        <taxon>Actinomycetota</taxon>
        <taxon>Actinomycetes</taxon>
        <taxon>Propionibacteriales</taxon>
        <taxon>Nocardioidaceae</taxon>
        <taxon>Pimelobacter</taxon>
    </lineage>
</organism>
<proteinExistence type="predicted"/>
<dbReference type="RefSeq" id="WP_038682899.1">
    <property type="nucleotide sequence ID" value="NZ_BJMC01000016.1"/>
</dbReference>
<keyword evidence="2" id="KW-1185">Reference proteome</keyword>
<accession>A0A0A1DSJ4</accession>
<dbReference type="GeneID" id="96612458"/>
<dbReference type="HOGENOM" id="CLU_1554062_0_0_11"/>
<gene>
    <name evidence="1" type="ORF">KR76_27405</name>
</gene>
<evidence type="ECO:0000313" key="1">
    <source>
        <dbReference type="EMBL" id="AIY19567.1"/>
    </source>
</evidence>
<dbReference type="STRING" id="2045.KR76_27405"/>
<dbReference type="AlphaFoldDB" id="A0A0A1DSJ4"/>
<dbReference type="eggNOG" id="ENOG5032VUQ">
    <property type="taxonomic scope" value="Bacteria"/>
</dbReference>
<dbReference type="Proteomes" id="UP000030300">
    <property type="component" value="Chromosome"/>
</dbReference>
<dbReference type="OrthoDB" id="8859145at2"/>
<reference evidence="1 2" key="1">
    <citation type="journal article" date="2015" name="Genome Announc.">
        <title>Complete Genome Sequence of Steroid-Transforming Nocardioides simplex VKM Ac-2033D.</title>
        <authorList>
            <person name="Shtratnikova V.Y."/>
            <person name="Schelkunov M.I."/>
            <person name="Pekov Y.A."/>
            <person name="Fokina V.V."/>
            <person name="Logacheva M.D."/>
            <person name="Sokolov S.L."/>
            <person name="Bragin E.Y."/>
            <person name="Ashapkin V.V."/>
            <person name="Donova M.V."/>
        </authorList>
    </citation>
    <scope>NUCLEOTIDE SEQUENCE [LARGE SCALE GENOMIC DNA]</scope>
    <source>
        <strain evidence="1 2">VKM Ac-2033D</strain>
    </source>
</reference>
<dbReference type="EMBL" id="CP009896">
    <property type="protein sequence ID" value="AIY19567.1"/>
    <property type="molecule type" value="Genomic_DNA"/>
</dbReference>
<dbReference type="KEGG" id="psim:KR76_27405"/>